<dbReference type="OrthoDB" id="3787781at2"/>
<comment type="caution">
    <text evidence="2">The sequence shown here is derived from an EMBL/GenBank/DDBJ whole genome shotgun (WGS) entry which is preliminary data.</text>
</comment>
<dbReference type="NCBIfam" id="TIGR03930">
    <property type="entry name" value="WXG100_ESAT6"/>
    <property type="match status" value="1"/>
</dbReference>
<name>A0A178LHK9_MYCIR</name>
<dbReference type="EMBL" id="LWCS01000065">
    <property type="protein sequence ID" value="OAN30213.1"/>
    <property type="molecule type" value="Genomic_DNA"/>
</dbReference>
<dbReference type="Proteomes" id="UP000078396">
    <property type="component" value="Unassembled WGS sequence"/>
</dbReference>
<sequence length="103" mass="11291">MQPLKVDPDVAFHISRSVSNEAVELHDQLVGLQRDWDNLARGWSGTASSAYAPLWEEWLEGATTLVDTLEELAHKVAVTASEYVDQDGQSASSVASVPIERQL</sequence>
<gene>
    <name evidence="2" type="ORF">A4X20_09840</name>
</gene>
<comment type="similarity">
    <text evidence="1">Belongs to the WXG100 family.</text>
</comment>
<reference evidence="2 3" key="1">
    <citation type="submission" date="2016-04" db="EMBL/GenBank/DDBJ databases">
        <title>Draft Genome Sequences of Staphylococcus capitis Strain H36, S. capitis Strain H65, S. cohnii Strain H62, S. hominis Strain H69, Mycobacterium iranicum Strain H39, Plantibacter sp. Strain H53, Pseudomonas oryzihabitans Strain H72, and Microbacterium sp. Strain H83, isolated from residential settings.</title>
        <authorList>
            <person name="Lymperopoulou D."/>
            <person name="Adams R.I."/>
            <person name="Lindow S."/>
            <person name="Coil D.A."/>
            <person name="Jospin G."/>
            <person name="Eisen J.A."/>
        </authorList>
    </citation>
    <scope>NUCLEOTIDE SEQUENCE [LARGE SCALE GENOMIC DNA]</scope>
    <source>
        <strain evidence="2 3">H39</strain>
    </source>
</reference>
<protein>
    <recommendedName>
        <fullName evidence="1">ESAT-6-like protein</fullName>
    </recommendedName>
</protein>
<accession>A0A178LHK9</accession>
<dbReference type="SUPFAM" id="SSF140453">
    <property type="entry name" value="EsxAB dimer-like"/>
    <property type="match status" value="1"/>
</dbReference>
<organism evidence="2 3">
    <name type="scientific">Mycolicibacterium iranicum</name>
    <name type="common">Mycobacterium iranicum</name>
    <dbReference type="NCBI Taxonomy" id="912594"/>
    <lineage>
        <taxon>Bacteria</taxon>
        <taxon>Bacillati</taxon>
        <taxon>Actinomycetota</taxon>
        <taxon>Actinomycetes</taxon>
        <taxon>Mycobacteriales</taxon>
        <taxon>Mycobacteriaceae</taxon>
        <taxon>Mycolicibacterium</taxon>
    </lineage>
</organism>
<evidence type="ECO:0000313" key="3">
    <source>
        <dbReference type="Proteomes" id="UP000078396"/>
    </source>
</evidence>
<dbReference type="InterPro" id="IPR036689">
    <property type="entry name" value="ESAT-6-like_sf"/>
</dbReference>
<dbReference type="InterPro" id="IPR010310">
    <property type="entry name" value="T7SS_ESAT-6-like"/>
</dbReference>
<dbReference type="Pfam" id="PF06013">
    <property type="entry name" value="WXG100"/>
    <property type="match status" value="1"/>
</dbReference>
<evidence type="ECO:0000313" key="2">
    <source>
        <dbReference type="EMBL" id="OAN30213.1"/>
    </source>
</evidence>
<dbReference type="RefSeq" id="WP_064284890.1">
    <property type="nucleotide sequence ID" value="NZ_LWCS01000065.1"/>
</dbReference>
<dbReference type="AlphaFoldDB" id="A0A178LHK9"/>
<dbReference type="Gene3D" id="1.10.287.1060">
    <property type="entry name" value="ESAT-6-like"/>
    <property type="match status" value="1"/>
</dbReference>
<evidence type="ECO:0000256" key="1">
    <source>
        <dbReference type="RuleBase" id="RU362001"/>
    </source>
</evidence>
<proteinExistence type="inferred from homology"/>